<evidence type="ECO:0000313" key="4">
    <source>
        <dbReference type="EMBL" id="ODM96098.1"/>
    </source>
</evidence>
<dbReference type="OrthoDB" id="251770at2759"/>
<organism evidence="4 5">
    <name type="scientific">Orchesella cincta</name>
    <name type="common">Springtail</name>
    <name type="synonym">Podura cincta</name>
    <dbReference type="NCBI Taxonomy" id="48709"/>
    <lineage>
        <taxon>Eukaryota</taxon>
        <taxon>Metazoa</taxon>
        <taxon>Ecdysozoa</taxon>
        <taxon>Arthropoda</taxon>
        <taxon>Hexapoda</taxon>
        <taxon>Collembola</taxon>
        <taxon>Entomobryomorpha</taxon>
        <taxon>Entomobryoidea</taxon>
        <taxon>Orchesellidae</taxon>
        <taxon>Orchesellinae</taxon>
        <taxon>Orchesella</taxon>
    </lineage>
</organism>
<feature type="region of interest" description="Disordered" evidence="2">
    <location>
        <begin position="948"/>
        <end position="1049"/>
    </location>
</feature>
<gene>
    <name evidence="4" type="ORF">Ocin01_10582</name>
</gene>
<dbReference type="InterPro" id="IPR001357">
    <property type="entry name" value="BRCT_dom"/>
</dbReference>
<feature type="domain" description="BRCT" evidence="3">
    <location>
        <begin position="29"/>
        <end position="100"/>
    </location>
</feature>
<reference evidence="4 5" key="1">
    <citation type="journal article" date="2016" name="Genome Biol. Evol.">
        <title>Gene Family Evolution Reflects Adaptation to Soil Environmental Stressors in the Genome of the Collembolan Orchesella cincta.</title>
        <authorList>
            <person name="Faddeeva-Vakhrusheva A."/>
            <person name="Derks M.F."/>
            <person name="Anvar S.Y."/>
            <person name="Agamennone V."/>
            <person name="Suring W."/>
            <person name="Smit S."/>
            <person name="van Straalen N.M."/>
            <person name="Roelofs D."/>
        </authorList>
    </citation>
    <scope>NUCLEOTIDE SEQUENCE [LARGE SCALE GENOMIC DNA]</scope>
    <source>
        <tissue evidence="4">Mixed pool</tissue>
    </source>
</reference>
<feature type="region of interest" description="Disordered" evidence="2">
    <location>
        <begin position="384"/>
        <end position="457"/>
    </location>
</feature>
<feature type="region of interest" description="Disordered" evidence="2">
    <location>
        <begin position="1068"/>
        <end position="1149"/>
    </location>
</feature>
<feature type="compositionally biased region" description="Polar residues" evidence="2">
    <location>
        <begin position="987"/>
        <end position="997"/>
    </location>
</feature>
<feature type="domain" description="BRCT" evidence="3">
    <location>
        <begin position="549"/>
        <end position="647"/>
    </location>
</feature>
<evidence type="ECO:0000259" key="3">
    <source>
        <dbReference type="PROSITE" id="PS50172"/>
    </source>
</evidence>
<dbReference type="SMART" id="SM00292">
    <property type="entry name" value="BRCT"/>
    <property type="match status" value="7"/>
</dbReference>
<dbReference type="FunFam" id="3.40.50.10190:FF:000018">
    <property type="entry name" value="DNA topoisomerase 2-binding protein 1"/>
    <property type="match status" value="1"/>
</dbReference>
<dbReference type="Gene3D" id="3.40.50.10190">
    <property type="entry name" value="BRCT domain"/>
    <property type="match status" value="6"/>
</dbReference>
<dbReference type="CDD" id="cd17731">
    <property type="entry name" value="BRCT_TopBP1_rpt2_like"/>
    <property type="match status" value="1"/>
</dbReference>
<dbReference type="InterPro" id="IPR059215">
    <property type="entry name" value="BRCT2_TopBP1-like"/>
</dbReference>
<feature type="domain" description="BRCT" evidence="3">
    <location>
        <begin position="1180"/>
        <end position="1261"/>
    </location>
</feature>
<evidence type="ECO:0000256" key="2">
    <source>
        <dbReference type="SAM" id="MobiDB-lite"/>
    </source>
</evidence>
<dbReference type="GO" id="GO:0006270">
    <property type="term" value="P:DNA replication initiation"/>
    <property type="evidence" value="ECO:0007669"/>
    <property type="project" value="TreeGrafter"/>
</dbReference>
<feature type="compositionally biased region" description="Basic residues" evidence="2">
    <location>
        <begin position="1109"/>
        <end position="1118"/>
    </location>
</feature>
<dbReference type="EMBL" id="LJIJ01000580">
    <property type="protein sequence ID" value="ODM96098.1"/>
    <property type="molecule type" value="Genomic_DNA"/>
</dbReference>
<feature type="compositionally biased region" description="Low complexity" evidence="2">
    <location>
        <begin position="427"/>
        <end position="441"/>
    </location>
</feature>
<name>A0A1D2MT78_ORCCI</name>
<dbReference type="GO" id="GO:0016853">
    <property type="term" value="F:isomerase activity"/>
    <property type="evidence" value="ECO:0007669"/>
    <property type="project" value="UniProtKB-KW"/>
</dbReference>
<evidence type="ECO:0000256" key="1">
    <source>
        <dbReference type="ARBA" id="ARBA00022737"/>
    </source>
</evidence>
<dbReference type="PROSITE" id="PS50172">
    <property type="entry name" value="BRCT"/>
    <property type="match status" value="6"/>
</dbReference>
<feature type="compositionally biased region" description="Polar residues" evidence="2">
    <location>
        <begin position="1011"/>
        <end position="1029"/>
    </location>
</feature>
<feature type="compositionally biased region" description="Polar residues" evidence="2">
    <location>
        <begin position="401"/>
        <end position="415"/>
    </location>
</feature>
<keyword evidence="1" id="KW-0677">Repeat</keyword>
<dbReference type="InterPro" id="IPR036420">
    <property type="entry name" value="BRCT_dom_sf"/>
</dbReference>
<dbReference type="STRING" id="48709.A0A1D2MT78"/>
<feature type="compositionally biased region" description="Basic and acidic residues" evidence="2">
    <location>
        <begin position="699"/>
        <end position="718"/>
    </location>
</feature>
<feature type="domain" description="BRCT" evidence="3">
    <location>
        <begin position="459"/>
        <end position="541"/>
    </location>
</feature>
<dbReference type="SUPFAM" id="SSF52113">
    <property type="entry name" value="BRCT domain"/>
    <property type="match status" value="5"/>
</dbReference>
<dbReference type="Pfam" id="PF12738">
    <property type="entry name" value="PTCB-BRCT"/>
    <property type="match status" value="2"/>
</dbReference>
<evidence type="ECO:0000313" key="5">
    <source>
        <dbReference type="Proteomes" id="UP000094527"/>
    </source>
</evidence>
<dbReference type="PANTHER" id="PTHR13561:SF20">
    <property type="entry name" value="DNA TOPOISOMERASE 2-BINDING PROTEIN 1"/>
    <property type="match status" value="1"/>
</dbReference>
<accession>A0A1D2MT78</accession>
<comment type="caution">
    <text evidence="4">The sequence shown here is derived from an EMBL/GenBank/DDBJ whole genome shotgun (WGS) entry which is preliminary data.</text>
</comment>
<proteinExistence type="predicted"/>
<feature type="region of interest" description="Disordered" evidence="2">
    <location>
        <begin position="642"/>
        <end position="775"/>
    </location>
</feature>
<dbReference type="OMA" id="NVHCLKT"/>
<feature type="region of interest" description="Disordered" evidence="2">
    <location>
        <begin position="890"/>
        <end position="913"/>
    </location>
</feature>
<dbReference type="Proteomes" id="UP000094527">
    <property type="component" value="Unassembled WGS sequence"/>
</dbReference>
<feature type="compositionally biased region" description="Basic and acidic residues" evidence="2">
    <location>
        <begin position="952"/>
        <end position="986"/>
    </location>
</feature>
<feature type="compositionally biased region" description="Polar residues" evidence="2">
    <location>
        <begin position="748"/>
        <end position="757"/>
    </location>
</feature>
<dbReference type="PANTHER" id="PTHR13561">
    <property type="entry name" value="DNA REPLICATION REGULATOR DPB11-RELATED"/>
    <property type="match status" value="1"/>
</dbReference>
<protein>
    <submittedName>
        <fullName evidence="4">DNA topoisomerase 2-binding protein 1-A</fullName>
    </submittedName>
</protein>
<keyword evidence="4" id="KW-0413">Isomerase</keyword>
<dbReference type="CDD" id="cd17738">
    <property type="entry name" value="BRCT_TopBP1_rpt7"/>
    <property type="match status" value="1"/>
</dbReference>
<dbReference type="CDD" id="cd00027">
    <property type="entry name" value="BRCT"/>
    <property type="match status" value="1"/>
</dbReference>
<keyword evidence="5" id="KW-1185">Reference proteome</keyword>
<sequence>MSLIFGPQVLRSVFNAPDILQFVTMSHPTYALAMRKMIISLSGFSRELKSELEERIRLMNGTISPSLTKSVTHVVTANAITNKSMEASREQIPIMIAEWVKKVWKDNQSRPVQASDPRYANCFCPLFYKVKVCLSQISAAKKATLKAAIERLGGTCSPDLVKGTTDVLVVTNAAGDKFKFAKRWKIPCVTPDWVENSTDQGVLLPFKNFKVIEDVDLAVMMSTPAHSHVPDLSLNFTRCSAVEDDQSKLVIDATTDFSRNNMETFNSHNDAVAQLKAAAKNTGSYLDGCRIYVVDYENCDELKRVLNTSGAVRLNQLSNGVTHVIVTKEKLPKLVQDRLNDLEPMPYLVTIEWLLESAKQGSPADEDLFKFETVVNVCQESFAVPAPPSRRPSVSIAPELSTRQSAMDNQQQGSRSAERLHSSSGPTTTTTDTCTEDSTTTQDDDNESYSTTNLTENEEDRGLFAGITFKVVLLDEEERRVSEEVIVENGGVITQQNPEVMILPTVCDQRLKDEADQSYTKYWLADCLESKSLDITPSYQYVPMVSFKRMNEVMKNVVVAISQYSVTAEREYIVDLLKAMGGRYQDVFARKAASDKKNERSTHLICKNIDTEKAKAAKRWGVPVVVAEWVLDSFIQRKRLNEEQYNPEHQNTSDPTVYMPTPKRAQTKKLKTSMLSVQSIYPPSERKAAPSEVIGKNKQTPEPEKIEEASPVELEPKKTKGGNPEPRNDAQNGFRTPPHPSTSKKQHNVSTSANPTTDARVDEDEDEDSFLRGLPKCLPQAEVDRIMAEFKAQDPYTDESFERMMEDLKARGINLDDYSPFTSMEERRLCDPNPDSPLLLGLPRHESRALKEQYEIALTFSPVNRIKLKPRMSTPLSELVERLNSVIRRQDSVSESPVQGHSPRASTPRAGATPLRKVAAINRHSQGALTTPHNQMEVIDPLAGIRRLSSKRPSDGSPEKDDESKASKRARCSSESHNVEIIELETKSTPTTDNVEVTGSDEVDKPKPATSKLSNRMQTLTNLIAQTQSDNEERASPAKRRSGSDSVINLIPPNAEEEVCEEIDQPHLSWADDDQPTAGKKSTVKKVPPKPVIVPETQPKVQENSERASRKRSSRIKKAGSVVNLEDGSNRVTRATRSRSKTREESVPMGHQPIRIEKGKKLKRSKGNTFPIDLPENPQFMVSSMSEPEKANVTEMVNQLGGSISTKSCFDPQCVGLITGSLIRSEKVLCCIAAGKFILKTEYLNQCVVAGKFLPVDEEFLWHEGNINQEKERELAKASFLWLKAQLLDTTKKPMFGMKFLILDQPPTKLDAFTRVVLSAGGKVVTNIEEATCVIKEEKSKSSVVVPNGIPVNGPMYLNTLILKDPIT</sequence>
<feature type="compositionally biased region" description="Polar residues" evidence="2">
    <location>
        <begin position="643"/>
        <end position="655"/>
    </location>
</feature>
<feature type="domain" description="BRCT" evidence="3">
    <location>
        <begin position="281"/>
        <end position="371"/>
    </location>
</feature>
<dbReference type="Pfam" id="PF00533">
    <property type="entry name" value="BRCT"/>
    <property type="match status" value="2"/>
</dbReference>
<dbReference type="GO" id="GO:0007095">
    <property type="term" value="P:mitotic G2 DNA damage checkpoint signaling"/>
    <property type="evidence" value="ECO:0007669"/>
    <property type="project" value="TreeGrafter"/>
</dbReference>
<dbReference type="GO" id="GO:0033314">
    <property type="term" value="P:mitotic DNA replication checkpoint signaling"/>
    <property type="evidence" value="ECO:0007669"/>
    <property type="project" value="TreeGrafter"/>
</dbReference>
<feature type="domain" description="BRCT" evidence="3">
    <location>
        <begin position="126"/>
        <end position="211"/>
    </location>
</feature>